<sequence length="204" mass="22389">MEQVGEETCEHQGKKRARVESVDSDCSLPESKRVQADPCELEVYLHGANKIRQDLFDILSDSDIVTDTDPEIQGLESVMRSFEDEILLRPGVEVAPGSDLDESLPDLGFLLEASDNDLGIPPTAGTPAREEASGTVNLLEIGSDSALFQDGLEFQDEIPSYDSFLFWIGEEPHTDVPDGDFVTADGLFSYGFEPSDAALFREEL</sequence>
<proteinExistence type="predicted"/>
<comment type="caution">
    <text evidence="2">The sequence shown here is derived from an EMBL/GenBank/DDBJ whole genome shotgun (WGS) entry which is preliminary data.</text>
</comment>
<dbReference type="PANTHER" id="PTHR34539">
    <property type="entry name" value="T6J4.11 PROTEIN"/>
    <property type="match status" value="1"/>
</dbReference>
<evidence type="ECO:0000313" key="3">
    <source>
        <dbReference type="Proteomes" id="UP001279734"/>
    </source>
</evidence>
<evidence type="ECO:0000256" key="1">
    <source>
        <dbReference type="SAM" id="MobiDB-lite"/>
    </source>
</evidence>
<evidence type="ECO:0000313" key="2">
    <source>
        <dbReference type="EMBL" id="GMH17462.1"/>
    </source>
</evidence>
<dbReference type="AlphaFoldDB" id="A0AAD3SVP2"/>
<keyword evidence="3" id="KW-1185">Reference proteome</keyword>
<dbReference type="EMBL" id="BSYO01000018">
    <property type="protein sequence ID" value="GMH17462.1"/>
    <property type="molecule type" value="Genomic_DNA"/>
</dbReference>
<accession>A0AAD3SVP2</accession>
<reference evidence="2" key="1">
    <citation type="submission" date="2023-05" db="EMBL/GenBank/DDBJ databases">
        <title>Nepenthes gracilis genome sequencing.</title>
        <authorList>
            <person name="Fukushima K."/>
        </authorList>
    </citation>
    <scope>NUCLEOTIDE SEQUENCE</scope>
    <source>
        <strain evidence="2">SING2019-196</strain>
    </source>
</reference>
<protein>
    <submittedName>
        <fullName evidence="2">Uncharacterized protein</fullName>
    </submittedName>
</protein>
<feature type="region of interest" description="Disordered" evidence="1">
    <location>
        <begin position="1"/>
        <end position="31"/>
    </location>
</feature>
<dbReference type="PANTHER" id="PTHR34539:SF15">
    <property type="match status" value="1"/>
</dbReference>
<gene>
    <name evidence="2" type="ORF">Nepgr_019303</name>
</gene>
<name>A0AAD3SVP2_NEPGR</name>
<dbReference type="Proteomes" id="UP001279734">
    <property type="component" value="Unassembled WGS sequence"/>
</dbReference>
<organism evidence="2 3">
    <name type="scientific">Nepenthes gracilis</name>
    <name type="common">Slender pitcher plant</name>
    <dbReference type="NCBI Taxonomy" id="150966"/>
    <lineage>
        <taxon>Eukaryota</taxon>
        <taxon>Viridiplantae</taxon>
        <taxon>Streptophyta</taxon>
        <taxon>Embryophyta</taxon>
        <taxon>Tracheophyta</taxon>
        <taxon>Spermatophyta</taxon>
        <taxon>Magnoliopsida</taxon>
        <taxon>eudicotyledons</taxon>
        <taxon>Gunneridae</taxon>
        <taxon>Pentapetalae</taxon>
        <taxon>Caryophyllales</taxon>
        <taxon>Nepenthaceae</taxon>
        <taxon>Nepenthes</taxon>
    </lineage>
</organism>